<proteinExistence type="predicted"/>
<reference evidence="2" key="1">
    <citation type="journal article" date="2014" name="Int. J. Syst. Evol. Microbiol.">
        <title>Complete genome sequence of Corynebacterium casei LMG S-19264T (=DSM 44701T), isolated from a smear-ripened cheese.</title>
        <authorList>
            <consortium name="US DOE Joint Genome Institute (JGI-PGF)"/>
            <person name="Walter F."/>
            <person name="Albersmeier A."/>
            <person name="Kalinowski J."/>
            <person name="Ruckert C."/>
        </authorList>
    </citation>
    <scope>NUCLEOTIDE SEQUENCE</scope>
    <source>
        <strain evidence="2">CGMCC 1.12997</strain>
    </source>
</reference>
<reference evidence="2" key="2">
    <citation type="submission" date="2020-09" db="EMBL/GenBank/DDBJ databases">
        <authorList>
            <person name="Sun Q."/>
            <person name="Zhou Y."/>
        </authorList>
    </citation>
    <scope>NUCLEOTIDE SEQUENCE</scope>
    <source>
        <strain evidence="2">CGMCC 1.12997</strain>
    </source>
</reference>
<evidence type="ECO:0000313" key="2">
    <source>
        <dbReference type="EMBL" id="GGG63362.1"/>
    </source>
</evidence>
<keyword evidence="3" id="KW-1185">Reference proteome</keyword>
<dbReference type="EMBL" id="BMGT01000001">
    <property type="protein sequence ID" value="GGG63362.1"/>
    <property type="molecule type" value="Genomic_DNA"/>
</dbReference>
<name>A0A917H0B0_9BACT</name>
<accession>A0A917H0B0</accession>
<evidence type="ECO:0000313" key="3">
    <source>
        <dbReference type="Proteomes" id="UP000647241"/>
    </source>
</evidence>
<dbReference type="Proteomes" id="UP000647241">
    <property type="component" value="Unassembled WGS sequence"/>
</dbReference>
<dbReference type="AlphaFoldDB" id="A0A917H0B0"/>
<protein>
    <recommendedName>
        <fullName evidence="4">Outer membrane lipoprotein-sorting protein</fullName>
    </recommendedName>
</protein>
<sequence length="285" mass="32388">MKKVPCTLLSGILLAALAPPLLRGQASSIPSATTAAPTAQTQEQRGRQLMDEMVTALGGDEWLHRKDMQFHGRIAAFFQGRPNGMVVEFDAWQQFPEGGQPQAERIGFLTDKSMLFPGKKIDVVQIWTGGEGYEVTYKGKTSLPKDQVEDYYRRQNHSIESVVRDWLKAPGVMVLYDGTSMVERRMADEVTILSANNDGVTIDLDATTHLPLRRTFQWRNTTFKDHDEDVEEYDDYHTFQGLPTPLTITRYHNGDMTNQRFLTNVQYNTGLPHELFNPDHLLKKK</sequence>
<keyword evidence="1" id="KW-0732">Signal</keyword>
<gene>
    <name evidence="2" type="ORF">GCM10011585_01080</name>
</gene>
<feature type="signal peptide" evidence="1">
    <location>
        <begin position="1"/>
        <end position="18"/>
    </location>
</feature>
<comment type="caution">
    <text evidence="2">The sequence shown here is derived from an EMBL/GenBank/DDBJ whole genome shotgun (WGS) entry which is preliminary data.</text>
</comment>
<feature type="chain" id="PRO_5036826933" description="Outer membrane lipoprotein-sorting protein" evidence="1">
    <location>
        <begin position="19"/>
        <end position="285"/>
    </location>
</feature>
<evidence type="ECO:0008006" key="4">
    <source>
        <dbReference type="Google" id="ProtNLM"/>
    </source>
</evidence>
<organism evidence="2 3">
    <name type="scientific">Edaphobacter dinghuensis</name>
    <dbReference type="NCBI Taxonomy" id="1560005"/>
    <lineage>
        <taxon>Bacteria</taxon>
        <taxon>Pseudomonadati</taxon>
        <taxon>Acidobacteriota</taxon>
        <taxon>Terriglobia</taxon>
        <taxon>Terriglobales</taxon>
        <taxon>Acidobacteriaceae</taxon>
        <taxon>Edaphobacter</taxon>
    </lineage>
</organism>
<evidence type="ECO:0000256" key="1">
    <source>
        <dbReference type="SAM" id="SignalP"/>
    </source>
</evidence>